<dbReference type="AlphaFoldDB" id="A0AAV2QLX4"/>
<feature type="non-terminal residue" evidence="1">
    <location>
        <position position="1"/>
    </location>
</feature>
<reference evidence="1 2" key="1">
    <citation type="submission" date="2024-05" db="EMBL/GenBank/DDBJ databases">
        <authorList>
            <person name="Wallberg A."/>
        </authorList>
    </citation>
    <scope>NUCLEOTIDE SEQUENCE [LARGE SCALE GENOMIC DNA]</scope>
</reference>
<comment type="caution">
    <text evidence="1">The sequence shown here is derived from an EMBL/GenBank/DDBJ whole genome shotgun (WGS) entry which is preliminary data.</text>
</comment>
<name>A0AAV2QLX4_MEGNR</name>
<proteinExistence type="predicted"/>
<evidence type="ECO:0000313" key="2">
    <source>
        <dbReference type="Proteomes" id="UP001497623"/>
    </source>
</evidence>
<organism evidence="1 2">
    <name type="scientific">Meganyctiphanes norvegica</name>
    <name type="common">Northern krill</name>
    <name type="synonym">Thysanopoda norvegica</name>
    <dbReference type="NCBI Taxonomy" id="48144"/>
    <lineage>
        <taxon>Eukaryota</taxon>
        <taxon>Metazoa</taxon>
        <taxon>Ecdysozoa</taxon>
        <taxon>Arthropoda</taxon>
        <taxon>Crustacea</taxon>
        <taxon>Multicrustacea</taxon>
        <taxon>Malacostraca</taxon>
        <taxon>Eumalacostraca</taxon>
        <taxon>Eucarida</taxon>
        <taxon>Euphausiacea</taxon>
        <taxon>Euphausiidae</taxon>
        <taxon>Meganyctiphanes</taxon>
    </lineage>
</organism>
<accession>A0AAV2QLX4</accession>
<dbReference type="Proteomes" id="UP001497623">
    <property type="component" value="Unassembled WGS sequence"/>
</dbReference>
<evidence type="ECO:0000313" key="1">
    <source>
        <dbReference type="EMBL" id="CAL4086074.1"/>
    </source>
</evidence>
<keyword evidence="2" id="KW-1185">Reference proteome</keyword>
<protein>
    <submittedName>
        <fullName evidence="1">Uncharacterized protein</fullName>
    </submittedName>
</protein>
<sequence length="186" mass="20774">DECKRIGCTKFIHIDSKVFMNPGKIETLAKLDLPVFAPVLKMQMSITSNFNREINSQNGLSGFSWDHLHIVQHESENLLEGYWHAACVHDFYSLRRDIIDQVSSPYTSQGSNNSDASFCHTLREAGVPMLVSNTVKEVGMLVNATGHNINDSNISAFESNPVIWHGFFSDPEFHDLMAGDTSVVKS</sequence>
<dbReference type="EMBL" id="CAXKWB010007208">
    <property type="protein sequence ID" value="CAL4086074.1"/>
    <property type="molecule type" value="Genomic_DNA"/>
</dbReference>
<feature type="non-terminal residue" evidence="1">
    <location>
        <position position="186"/>
    </location>
</feature>
<gene>
    <name evidence="1" type="ORF">MNOR_LOCUS12904</name>
</gene>